<dbReference type="AlphaFoldDB" id="A0AAV4ZK20"/>
<name>A0AAV4ZK20_9HYPH</name>
<feature type="transmembrane region" description="Helical" evidence="2">
    <location>
        <begin position="173"/>
        <end position="193"/>
    </location>
</feature>
<keyword evidence="2" id="KW-0812">Transmembrane</keyword>
<feature type="transmembrane region" description="Helical" evidence="2">
    <location>
        <begin position="342"/>
        <end position="360"/>
    </location>
</feature>
<dbReference type="EMBL" id="BPQO01000008">
    <property type="protein sequence ID" value="GJD88834.1"/>
    <property type="molecule type" value="Genomic_DNA"/>
</dbReference>
<keyword evidence="2" id="KW-0472">Membrane</keyword>
<sequence length="737" mass="77390">MTTGTGPLAGRAAISGGAPSGSPRSRAGAEIGHALLAACLAAATAAIPLLHEPSFYFRDDAQSYFLPGFLEIARLIRSGEWPFLTPRLFQGGAFLAEYQYGLLNPVCLALYRVLDGFERLDRAAAFYAVFHVGLLGAGTYALGRSIGTGRPFAVLGGLAGATCLGVVDWGAVSWVPGLVSAAWLSWAAAFLIWAGQDSRFIAPAALAVFLVVASGWPFADAALLAGLAAGVAAGAFAGADRRAGLRAVLAAGLGFALAAPAWMPLAAAIGSTARLAESFDLHQWQTPLPTLVAIGAPVFPQAWISFGGLSLVVSPPMQYVGWWIPVAMLHGAWPRMRGPAGTGAALLLAATLVLGLLAAAPGVSQLRWPFRFLPYFQIGCAVLGAWFLGQPGHVWSARRASALILGTGLLAGLPLVDAIGVNLLLLLPVVLVVLIVLRRGGPRIRTGLIAIGMSHIAIFAALTKIFPGNSQFPDWRPPMERAAYRGEPGLRQGDTALLLFERALFRRPDIRDAPAGLYLAFPQGNTALYTGNAAIAGYSPMRGRGFGDLCLDYIGGSCPDAAERWTRPDPVTGASTLDLARVTRVTAQAGARAVAFAAVAGPGWVHRSVESGVLFERTLPSLPGTLSRLPEGAEIRRAEEDVREARYGLAGPGGRIVWARAWYPGYEAAWNGQPLTVEIVNAILPSVVIPAGAGDLVLRYRPRGLGLGLALAALALAAIAGFAVWTRWPRRTSRRTP</sequence>
<feature type="transmembrane region" description="Helical" evidence="2">
    <location>
        <begin position="247"/>
        <end position="270"/>
    </location>
</feature>
<accession>A0AAV4ZK20</accession>
<feature type="transmembrane region" description="Helical" evidence="2">
    <location>
        <begin position="124"/>
        <end position="142"/>
    </location>
</feature>
<dbReference type="RefSeq" id="WP_238230062.1">
    <property type="nucleotide sequence ID" value="NZ_BPQO01000008.1"/>
</dbReference>
<dbReference type="Proteomes" id="UP001055247">
    <property type="component" value="Unassembled WGS sequence"/>
</dbReference>
<keyword evidence="4" id="KW-1185">Reference proteome</keyword>
<feature type="transmembrane region" description="Helical" evidence="2">
    <location>
        <begin position="372"/>
        <end position="389"/>
    </location>
</feature>
<feature type="transmembrane region" description="Helical" evidence="2">
    <location>
        <begin position="290"/>
        <end position="312"/>
    </location>
</feature>
<feature type="transmembrane region" description="Helical" evidence="2">
    <location>
        <begin position="31"/>
        <end position="50"/>
    </location>
</feature>
<evidence type="ECO:0000256" key="1">
    <source>
        <dbReference type="SAM" id="MobiDB-lite"/>
    </source>
</evidence>
<dbReference type="InterPro" id="IPR018580">
    <property type="entry name" value="Uncharacterised_YfhO"/>
</dbReference>
<dbReference type="PANTHER" id="PTHR38454">
    <property type="entry name" value="INTEGRAL MEMBRANE PROTEIN-RELATED"/>
    <property type="match status" value="1"/>
</dbReference>
<feature type="transmembrane region" description="Helical" evidence="2">
    <location>
        <begin position="448"/>
        <end position="466"/>
    </location>
</feature>
<gene>
    <name evidence="3" type="ORF">BHAOGJBA_2355</name>
</gene>
<dbReference type="PANTHER" id="PTHR38454:SF1">
    <property type="entry name" value="INTEGRAL MEMBRANE PROTEIN"/>
    <property type="match status" value="1"/>
</dbReference>
<feature type="region of interest" description="Disordered" evidence="1">
    <location>
        <begin position="1"/>
        <end position="25"/>
    </location>
</feature>
<proteinExistence type="predicted"/>
<evidence type="ECO:0000313" key="3">
    <source>
        <dbReference type="EMBL" id="GJD88834.1"/>
    </source>
</evidence>
<comment type="caution">
    <text evidence="3">The sequence shown here is derived from an EMBL/GenBank/DDBJ whole genome shotgun (WGS) entry which is preliminary data.</text>
</comment>
<feature type="compositionally biased region" description="Low complexity" evidence="1">
    <location>
        <begin position="9"/>
        <end position="25"/>
    </location>
</feature>
<evidence type="ECO:0008006" key="5">
    <source>
        <dbReference type="Google" id="ProtNLM"/>
    </source>
</evidence>
<organism evidence="3 4">
    <name type="scientific">Methylobacterium hispanicum</name>
    <dbReference type="NCBI Taxonomy" id="270350"/>
    <lineage>
        <taxon>Bacteria</taxon>
        <taxon>Pseudomonadati</taxon>
        <taxon>Pseudomonadota</taxon>
        <taxon>Alphaproteobacteria</taxon>
        <taxon>Hyphomicrobiales</taxon>
        <taxon>Methylobacteriaceae</taxon>
        <taxon>Methylobacterium</taxon>
    </lineage>
</organism>
<protein>
    <recommendedName>
        <fullName evidence="5">YfhO family protein</fullName>
    </recommendedName>
</protein>
<reference evidence="3" key="1">
    <citation type="journal article" date="2016" name="Front. Microbiol.">
        <title>Genome Sequence of the Piezophilic, Mesophilic Sulfate-Reducing Bacterium Desulfovibrio indicus J2T.</title>
        <authorList>
            <person name="Cao J."/>
            <person name="Maignien L."/>
            <person name="Shao Z."/>
            <person name="Alain K."/>
            <person name="Jebbar M."/>
        </authorList>
    </citation>
    <scope>NUCLEOTIDE SEQUENCE</scope>
    <source>
        <strain evidence="3">DSM 16372</strain>
    </source>
</reference>
<feature type="transmembrane region" description="Helical" evidence="2">
    <location>
        <begin position="409"/>
        <end position="436"/>
    </location>
</feature>
<reference evidence="3" key="2">
    <citation type="submission" date="2021-08" db="EMBL/GenBank/DDBJ databases">
        <authorList>
            <person name="Tani A."/>
            <person name="Ola A."/>
            <person name="Ogura Y."/>
            <person name="Katsura K."/>
            <person name="Hayashi T."/>
        </authorList>
    </citation>
    <scope>NUCLEOTIDE SEQUENCE</scope>
    <source>
        <strain evidence="3">DSM 16372</strain>
    </source>
</reference>
<keyword evidence="2" id="KW-1133">Transmembrane helix</keyword>
<feature type="transmembrane region" description="Helical" evidence="2">
    <location>
        <begin position="705"/>
        <end position="725"/>
    </location>
</feature>
<evidence type="ECO:0000256" key="2">
    <source>
        <dbReference type="SAM" id="Phobius"/>
    </source>
</evidence>
<evidence type="ECO:0000313" key="4">
    <source>
        <dbReference type="Proteomes" id="UP001055247"/>
    </source>
</evidence>